<gene>
    <name evidence="3" type="ORF">O0235_02750</name>
</gene>
<evidence type="ECO:0000313" key="3">
    <source>
        <dbReference type="EMBL" id="WBL37514.1"/>
    </source>
</evidence>
<dbReference type="EMBL" id="CP115149">
    <property type="protein sequence ID" value="WBL37514.1"/>
    <property type="molecule type" value="Genomic_DNA"/>
</dbReference>
<keyword evidence="4" id="KW-1185">Reference proteome</keyword>
<dbReference type="SUPFAM" id="SSF117782">
    <property type="entry name" value="YbjQ-like"/>
    <property type="match status" value="1"/>
</dbReference>
<evidence type="ECO:0000256" key="2">
    <source>
        <dbReference type="HAMAP-Rule" id="MF_00338"/>
    </source>
</evidence>
<protein>
    <recommendedName>
        <fullName evidence="2">UPF0145 protein O0235_02750</fullName>
    </recommendedName>
</protein>
<dbReference type="InterPro" id="IPR035439">
    <property type="entry name" value="UPF0145_dom_sf"/>
</dbReference>
<dbReference type="Gene3D" id="3.30.110.70">
    <property type="entry name" value="Hypothetical protein apc22750. Chain B"/>
    <property type="match status" value="1"/>
</dbReference>
<dbReference type="InterPro" id="IPR002765">
    <property type="entry name" value="UPF0145_YbjQ-like"/>
</dbReference>
<dbReference type="Proteomes" id="UP001212803">
    <property type="component" value="Chromosome"/>
</dbReference>
<accession>A0ABY7MAG8</accession>
<sequence>MILTTTNTVEGRPIQQYLGLVAGEVILGVNVFKDIAAGFRNIVGGRSGKYEEELRKGRDHAVAEMLQYAQQLGADAVVGVKIDYETVGGQMLMITASGTAVKLA</sequence>
<dbReference type="PANTHER" id="PTHR34068">
    <property type="entry name" value="UPF0145 PROTEIN YBJQ"/>
    <property type="match status" value="1"/>
</dbReference>
<comment type="similarity">
    <text evidence="1 2">Belongs to the UPF0145 family.</text>
</comment>
<evidence type="ECO:0000256" key="1">
    <source>
        <dbReference type="ARBA" id="ARBA00010751"/>
    </source>
</evidence>
<dbReference type="PANTHER" id="PTHR34068:SF1">
    <property type="entry name" value="UPF0145 PROTEIN YBJQ"/>
    <property type="match status" value="1"/>
</dbReference>
<reference evidence="3 4" key="1">
    <citation type="journal article" date="2023" name="ISME J.">
        <title>Thermophilic Dehalococcoidia with unusual traits shed light on an unexpected past.</title>
        <authorList>
            <person name="Palmer M."/>
            <person name="Covington J.K."/>
            <person name="Zhou E.M."/>
            <person name="Thomas S.C."/>
            <person name="Habib N."/>
            <person name="Seymour C.O."/>
            <person name="Lai D."/>
            <person name="Johnston J."/>
            <person name="Hashimi A."/>
            <person name="Jiao J.Y."/>
            <person name="Muok A.R."/>
            <person name="Liu L."/>
            <person name="Xian W.D."/>
            <person name="Zhi X.Y."/>
            <person name="Li M.M."/>
            <person name="Silva L.P."/>
            <person name="Bowen B.P."/>
            <person name="Louie K."/>
            <person name="Briegel A."/>
            <person name="Pett-Ridge J."/>
            <person name="Weber P.K."/>
            <person name="Tocheva E.I."/>
            <person name="Woyke T."/>
            <person name="Northen T.R."/>
            <person name="Mayali X."/>
            <person name="Li W.J."/>
            <person name="Hedlund B.P."/>
        </authorList>
    </citation>
    <scope>NUCLEOTIDE SEQUENCE [LARGE SCALE GENOMIC DNA]</scope>
    <source>
        <strain evidence="3 4">YIM 72310</strain>
    </source>
</reference>
<dbReference type="RefSeq" id="WP_270058027.1">
    <property type="nucleotide sequence ID" value="NZ_CP115149.1"/>
</dbReference>
<organism evidence="3 4">
    <name type="scientific">Tepidiforma flava</name>
    <dbReference type="NCBI Taxonomy" id="3004094"/>
    <lineage>
        <taxon>Bacteria</taxon>
        <taxon>Bacillati</taxon>
        <taxon>Chloroflexota</taxon>
        <taxon>Tepidiformia</taxon>
        <taxon>Tepidiformales</taxon>
        <taxon>Tepidiformaceae</taxon>
        <taxon>Tepidiforma</taxon>
    </lineage>
</organism>
<dbReference type="Pfam" id="PF01906">
    <property type="entry name" value="YbjQ_1"/>
    <property type="match status" value="1"/>
</dbReference>
<dbReference type="HAMAP" id="MF_00338">
    <property type="entry name" value="UPF0145"/>
    <property type="match status" value="1"/>
</dbReference>
<name>A0ABY7MAG8_9CHLR</name>
<proteinExistence type="inferred from homology"/>
<evidence type="ECO:0000313" key="4">
    <source>
        <dbReference type="Proteomes" id="UP001212803"/>
    </source>
</evidence>